<dbReference type="OrthoDB" id="10317017at2759"/>
<dbReference type="KEGG" id="yli:2911809"/>
<organism evidence="1 3">
    <name type="scientific">Yarrowia lipolytica</name>
    <name type="common">Candida lipolytica</name>
    <dbReference type="NCBI Taxonomy" id="4952"/>
    <lineage>
        <taxon>Eukaryota</taxon>
        <taxon>Fungi</taxon>
        <taxon>Dikarya</taxon>
        <taxon>Ascomycota</taxon>
        <taxon>Saccharomycotina</taxon>
        <taxon>Dipodascomycetes</taxon>
        <taxon>Dipodascales</taxon>
        <taxon>Dipodascales incertae sedis</taxon>
        <taxon>Yarrowia</taxon>
    </lineage>
</organism>
<reference evidence="1 3" key="1">
    <citation type="journal article" date="2016" name="PLoS ONE">
        <title>Sequence Assembly of Yarrowia lipolytica Strain W29/CLIB89 Shows Transposable Element Diversity.</title>
        <authorList>
            <person name="Magnan C."/>
            <person name="Yu J."/>
            <person name="Chang I."/>
            <person name="Jahn E."/>
            <person name="Kanomata Y."/>
            <person name="Wu J."/>
            <person name="Zeller M."/>
            <person name="Oakes M."/>
            <person name="Baldi P."/>
            <person name="Sandmeyer S."/>
        </authorList>
    </citation>
    <scope>NUCLEOTIDE SEQUENCE [LARGE SCALE GENOMIC DNA]</scope>
    <source>
        <strain evidence="1">CLIB89</strain>
        <strain evidence="3">CLIB89(W29)</strain>
    </source>
</reference>
<proteinExistence type="predicted"/>
<sequence length="217" mass="24452">MSIDESLQIIEARIRDAEFLTQKAPALAREENQFELDTEDELFNELMRSDQVVDDTFVNVDGLSLEKQLSLVEGKFQQLIKENKVFRDYLTSIEPYKQDLGLMKAAQANGRPSPEAKVVVDALDPDTLLSFTHAHGVDEIKSVGELVPESASKVLSEYSEMALTEDHLERLSNDVAILAVRSARVLEKYVSEMVIEPNERLGELDEKRRTEAAKAKD</sequence>
<reference evidence="2 4" key="2">
    <citation type="submission" date="2018-07" db="EMBL/GenBank/DDBJ databases">
        <title>Draft Genome Assemblies for Five Robust Yarrowia lipolytica Strains Exhibiting High Lipid Production and Pentose Sugar Utilization and Sugar Alcohol Secretion from Undetoxified Lignocellulosic Biomass Hydrolysates.</title>
        <authorList>
            <consortium name="DOE Joint Genome Institute"/>
            <person name="Walker C."/>
            <person name="Ryu S."/>
            <person name="Na H."/>
            <person name="Zane M."/>
            <person name="LaButti K."/>
            <person name="Lipzen A."/>
            <person name="Haridas S."/>
            <person name="Barry K."/>
            <person name="Grigoriev I.V."/>
            <person name="Quarterman J."/>
            <person name="Slininger P."/>
            <person name="Dien B."/>
            <person name="Trinh C.T."/>
        </authorList>
    </citation>
    <scope>NUCLEOTIDE SEQUENCE [LARGE SCALE GENOMIC DNA]</scope>
    <source>
        <strain evidence="2 4">YB392</strain>
    </source>
</reference>
<dbReference type="Proteomes" id="UP000182444">
    <property type="component" value="Chromosome 1E"/>
</dbReference>
<dbReference type="EMBL" id="CP017557">
    <property type="protein sequence ID" value="AOW05694.1"/>
    <property type="molecule type" value="Genomic_DNA"/>
</dbReference>
<dbReference type="Proteomes" id="UP000256601">
    <property type="component" value="Unassembled WGS sequence"/>
</dbReference>
<dbReference type="EMBL" id="KZ859149">
    <property type="protein sequence ID" value="RDW22809.1"/>
    <property type="molecule type" value="Genomic_DNA"/>
</dbReference>
<dbReference type="VEuPathDB" id="FungiDB:YALI0_E20295g"/>
<accession>A0A1H6PQC2</accession>
<evidence type="ECO:0000313" key="3">
    <source>
        <dbReference type="Proteomes" id="UP000182444"/>
    </source>
</evidence>
<dbReference type="GeneID" id="2911809"/>
<protein>
    <submittedName>
        <fullName evidence="1">Uncharacterized protein</fullName>
    </submittedName>
</protein>
<evidence type="ECO:0000313" key="2">
    <source>
        <dbReference type="EMBL" id="RDW22809.1"/>
    </source>
</evidence>
<dbReference type="RefSeq" id="XP_504182.1">
    <property type="nucleotide sequence ID" value="XM_504182.1"/>
</dbReference>
<dbReference type="VEuPathDB" id="FungiDB:YALI1_E24128g"/>
<name>A0A1H6PQC2_YARLL</name>
<dbReference type="AlphaFoldDB" id="A0A1H6PQC2"/>
<gene>
    <name evidence="2" type="ORF">B0I71DRAFT_21170</name>
    <name evidence="1" type="ORF">YALI1_E24128g</name>
</gene>
<evidence type="ECO:0000313" key="4">
    <source>
        <dbReference type="Proteomes" id="UP000256601"/>
    </source>
</evidence>
<evidence type="ECO:0000313" key="1">
    <source>
        <dbReference type="EMBL" id="AOW05694.1"/>
    </source>
</evidence>